<keyword evidence="8" id="KW-1185">Reference proteome</keyword>
<dbReference type="Gene3D" id="2.30.30.40">
    <property type="entry name" value="SH3 Domains"/>
    <property type="match status" value="1"/>
</dbReference>
<evidence type="ECO:0000313" key="8">
    <source>
        <dbReference type="Proteomes" id="UP000515158"/>
    </source>
</evidence>
<dbReference type="AlphaFoldDB" id="A0A6P8YI05"/>
<dbReference type="InterPro" id="IPR001841">
    <property type="entry name" value="Znf_RING"/>
</dbReference>
<dbReference type="PANTHER" id="PTHR25464:SF2">
    <property type="entry name" value="RING-TYPE DOMAIN-CONTAINING PROTEIN"/>
    <property type="match status" value="1"/>
</dbReference>
<evidence type="ECO:0000256" key="2">
    <source>
        <dbReference type="ARBA" id="ARBA00022771"/>
    </source>
</evidence>
<dbReference type="GO" id="GO:0008270">
    <property type="term" value="F:zinc ion binding"/>
    <property type="evidence" value="ECO:0007669"/>
    <property type="project" value="UniProtKB-KW"/>
</dbReference>
<dbReference type="KEGG" id="tpal:117642301"/>
<reference evidence="9" key="1">
    <citation type="submission" date="2025-08" db="UniProtKB">
        <authorList>
            <consortium name="RefSeq"/>
        </authorList>
    </citation>
    <scope>IDENTIFICATION</scope>
    <source>
        <tissue evidence="9">Total insect</tissue>
    </source>
</reference>
<feature type="coiled-coil region" evidence="5">
    <location>
        <begin position="166"/>
        <end position="200"/>
    </location>
</feature>
<proteinExistence type="predicted"/>
<evidence type="ECO:0000259" key="7">
    <source>
        <dbReference type="PROSITE" id="PS50089"/>
    </source>
</evidence>
<protein>
    <submittedName>
        <fullName evidence="9">Uncharacterized protein LOC117642301 isoform X1</fullName>
    </submittedName>
</protein>
<feature type="domain" description="RING-type" evidence="7">
    <location>
        <begin position="38"/>
        <end position="78"/>
    </location>
</feature>
<dbReference type="RefSeq" id="XP_034236236.1">
    <property type="nucleotide sequence ID" value="XM_034380345.1"/>
</dbReference>
<keyword evidence="3" id="KW-0862">Zinc</keyword>
<keyword evidence="2 4" id="KW-0863">Zinc-finger</keyword>
<dbReference type="GO" id="GO:0004842">
    <property type="term" value="F:ubiquitin-protein transferase activity"/>
    <property type="evidence" value="ECO:0007669"/>
    <property type="project" value="InterPro"/>
</dbReference>
<feature type="region of interest" description="Disordered" evidence="6">
    <location>
        <begin position="334"/>
        <end position="369"/>
    </location>
</feature>
<evidence type="ECO:0000256" key="4">
    <source>
        <dbReference type="PROSITE-ProRule" id="PRU00175"/>
    </source>
</evidence>
<dbReference type="SUPFAM" id="SSF57850">
    <property type="entry name" value="RING/U-box"/>
    <property type="match status" value="1"/>
</dbReference>
<dbReference type="Gene3D" id="3.30.40.10">
    <property type="entry name" value="Zinc/RING finger domain, C3HC4 (zinc finger)"/>
    <property type="match status" value="1"/>
</dbReference>
<keyword evidence="5" id="KW-0175">Coiled coil</keyword>
<feature type="region of interest" description="Disordered" evidence="6">
    <location>
        <begin position="272"/>
        <end position="303"/>
    </location>
</feature>
<organism evidence="9">
    <name type="scientific">Thrips palmi</name>
    <name type="common">Melon thrips</name>
    <dbReference type="NCBI Taxonomy" id="161013"/>
    <lineage>
        <taxon>Eukaryota</taxon>
        <taxon>Metazoa</taxon>
        <taxon>Ecdysozoa</taxon>
        <taxon>Arthropoda</taxon>
        <taxon>Hexapoda</taxon>
        <taxon>Insecta</taxon>
        <taxon>Pterygota</taxon>
        <taxon>Neoptera</taxon>
        <taxon>Paraneoptera</taxon>
        <taxon>Thysanoptera</taxon>
        <taxon>Terebrantia</taxon>
        <taxon>Thripoidea</taxon>
        <taxon>Thripidae</taxon>
        <taxon>Thrips</taxon>
    </lineage>
</organism>
<dbReference type="PROSITE" id="PS50089">
    <property type="entry name" value="ZF_RING_2"/>
    <property type="match status" value="1"/>
</dbReference>
<dbReference type="PROSITE" id="PS00518">
    <property type="entry name" value="ZF_RING_1"/>
    <property type="match status" value="1"/>
</dbReference>
<dbReference type="InterPro" id="IPR017907">
    <property type="entry name" value="Znf_RING_CS"/>
</dbReference>
<dbReference type="InterPro" id="IPR013083">
    <property type="entry name" value="Znf_RING/FYVE/PHD"/>
</dbReference>
<evidence type="ECO:0000313" key="9">
    <source>
        <dbReference type="RefSeq" id="XP_034236236.1"/>
    </source>
</evidence>
<evidence type="ECO:0000256" key="3">
    <source>
        <dbReference type="ARBA" id="ARBA00022833"/>
    </source>
</evidence>
<accession>A0A6P8YI05</accession>
<keyword evidence="1" id="KW-0479">Metal-binding</keyword>
<dbReference type="GeneID" id="117642301"/>
<dbReference type="PANTHER" id="PTHR25464">
    <property type="entry name" value="TRIPARTITE MOTIF-CONTAINING PROTEIN 2-LIKE PROTEIN"/>
    <property type="match status" value="1"/>
</dbReference>
<name>A0A6P8YI05_THRPL</name>
<evidence type="ECO:0000256" key="5">
    <source>
        <dbReference type="SAM" id="Coils"/>
    </source>
</evidence>
<gene>
    <name evidence="9" type="primary">LOC117642301</name>
</gene>
<dbReference type="Pfam" id="PF14634">
    <property type="entry name" value="zf-RING_5"/>
    <property type="match status" value="1"/>
</dbReference>
<dbReference type="OrthoDB" id="2163411at2759"/>
<evidence type="ECO:0000256" key="1">
    <source>
        <dbReference type="ARBA" id="ARBA00022723"/>
    </source>
</evidence>
<sequence length="753" mass="82304">MSNKVFQRRFPPEAQSFNLHQELASGNASASLFLQMECQVCIQRYDATIRRPKILPCGHTFCLKCIEELHTRKCPLDSKVFTPSPELLVDNLSLLDACNSFMQLVETTPRLWCRSCNNPATEACVDDGGHAVVTCKKARLDDAGPLLEELDLSEAALDRIAELVSIPEIEEAAEDLRHQLQRTKASLHAARERLLAAREADDAAWGQAKQGAAMAGLSRRADDVVAALSDPSTTCAFTVRCGDVAWRGNVSPAEDAAARLILCRLACGLQRTKREPEEPPSSSEGQESQEEEPPSQGPLQEPRQEGSLLEPLILQEPQGKGPLQESRQHGALLKRQRQGPLQQPRQKGPQQLAPQNHSDYGTPPTPGTPSFVHDVPSVTDTALMPWANAMQPSANYRLRPLLRAPLVSPLRKEPSGSALEIFCDHLRGPQDCSNEMAVEEMAAKMIVGSRVARGRDWDLRWTDDGTPPGPGTVVARTGPASVMVKWDKDATQRPRPNAVGRNGIYRLRLLSPNPLKPHLGAQRGDEILDTDNLSSAQKKKLLTDGSLAQVRFVAGLPCAYSAAWCEKVLQQVAPHLKGLQMVSPSQRHIDVALAMPSLQALCLTDVTAQQLQQVTEIASLRSLEVHGQADSPLPLCAFQGTVSRLKWLRCGIYPLATALGLMRAHADTLEELQLVAASTEPYGCPDLARALQSCNFNSLTRMVLLRQTGFNTPCRHDKATCKVQMGQLCDIFVKNSRVKILSCTACESAVSIA</sequence>
<dbReference type="Proteomes" id="UP000515158">
    <property type="component" value="Unplaced"/>
</dbReference>
<dbReference type="InParanoid" id="A0A6P8YI05"/>
<feature type="compositionally biased region" description="Low complexity" evidence="6">
    <location>
        <begin position="338"/>
        <end position="352"/>
    </location>
</feature>
<dbReference type="InterPro" id="IPR037252">
    <property type="entry name" value="Mib_Herc2_sf"/>
</dbReference>
<evidence type="ECO:0000256" key="6">
    <source>
        <dbReference type="SAM" id="MobiDB-lite"/>
    </source>
</evidence>
<dbReference type="SMART" id="SM00184">
    <property type="entry name" value="RING"/>
    <property type="match status" value="1"/>
</dbReference>
<dbReference type="SUPFAM" id="SSF159034">
    <property type="entry name" value="Mib/herc2 domain-like"/>
    <property type="match status" value="1"/>
</dbReference>